<dbReference type="NCBIfam" id="TIGR01254">
    <property type="entry name" value="sfuA"/>
    <property type="match status" value="1"/>
</dbReference>
<keyword evidence="7" id="KW-1185">Reference proteome</keyword>
<dbReference type="Proteomes" id="UP000324209">
    <property type="component" value="Chromosome"/>
</dbReference>
<proteinExistence type="predicted"/>
<organism evidence="6 7">
    <name type="scientific">Oceanispirochaeta crateris</name>
    <dbReference type="NCBI Taxonomy" id="2518645"/>
    <lineage>
        <taxon>Bacteria</taxon>
        <taxon>Pseudomonadati</taxon>
        <taxon>Spirochaetota</taxon>
        <taxon>Spirochaetia</taxon>
        <taxon>Spirochaetales</taxon>
        <taxon>Spirochaetaceae</taxon>
        <taxon>Oceanispirochaeta</taxon>
    </lineage>
</organism>
<evidence type="ECO:0000256" key="3">
    <source>
        <dbReference type="ARBA" id="ARBA00022729"/>
    </source>
</evidence>
<dbReference type="GO" id="GO:0030976">
    <property type="term" value="F:thiamine pyrophosphate binding"/>
    <property type="evidence" value="ECO:0007669"/>
    <property type="project" value="TreeGrafter"/>
</dbReference>
<dbReference type="InterPro" id="IPR005948">
    <property type="entry name" value="ThiB-like"/>
</dbReference>
<dbReference type="AlphaFoldDB" id="A0A5C1QNS7"/>
<keyword evidence="3 5" id="KW-0732">Signal</keyword>
<accession>A0A5C1QNS7</accession>
<evidence type="ECO:0000256" key="4">
    <source>
        <dbReference type="ARBA" id="ARBA00022764"/>
    </source>
</evidence>
<dbReference type="RefSeq" id="WP_149486711.1">
    <property type="nucleotide sequence ID" value="NZ_CP036150.1"/>
</dbReference>
<dbReference type="GO" id="GO:0015888">
    <property type="term" value="P:thiamine transport"/>
    <property type="evidence" value="ECO:0007669"/>
    <property type="project" value="InterPro"/>
</dbReference>
<dbReference type="SUPFAM" id="SSF53850">
    <property type="entry name" value="Periplasmic binding protein-like II"/>
    <property type="match status" value="1"/>
</dbReference>
<dbReference type="Gene3D" id="3.40.190.10">
    <property type="entry name" value="Periplasmic binding protein-like II"/>
    <property type="match status" value="2"/>
</dbReference>
<protein>
    <submittedName>
        <fullName evidence="6">Thiamine ABC transporter substrate-binding protein</fullName>
    </submittedName>
</protein>
<dbReference type="OrthoDB" id="9769319at2"/>
<dbReference type="PANTHER" id="PTHR30006:SF3">
    <property type="entry name" value="THIAMINE-BINDING PERIPLASMIC PROTEIN"/>
    <property type="match status" value="1"/>
</dbReference>
<name>A0A5C1QNS7_9SPIO</name>
<dbReference type="GO" id="GO:0030975">
    <property type="term" value="F:thiamine binding"/>
    <property type="evidence" value="ECO:0007669"/>
    <property type="project" value="InterPro"/>
</dbReference>
<dbReference type="Pfam" id="PF13343">
    <property type="entry name" value="SBP_bac_6"/>
    <property type="match status" value="1"/>
</dbReference>
<reference evidence="6 7" key="1">
    <citation type="submission" date="2019-02" db="EMBL/GenBank/DDBJ databases">
        <title>Complete Genome Sequence and Methylome Analysis of free living Spirochaetas.</title>
        <authorList>
            <person name="Fomenkov A."/>
            <person name="Dubinina G."/>
            <person name="Leshcheva N."/>
            <person name="Mikheeva N."/>
            <person name="Grabovich M."/>
            <person name="Vincze T."/>
            <person name="Roberts R.J."/>
        </authorList>
    </citation>
    <scope>NUCLEOTIDE SEQUENCE [LARGE SCALE GENOMIC DNA]</scope>
    <source>
        <strain evidence="6 7">K2</strain>
    </source>
</reference>
<dbReference type="KEGG" id="ock:EXM22_11775"/>
<evidence type="ECO:0000313" key="7">
    <source>
        <dbReference type="Proteomes" id="UP000324209"/>
    </source>
</evidence>
<keyword evidence="4" id="KW-0574">Periplasm</keyword>
<evidence type="ECO:0000256" key="2">
    <source>
        <dbReference type="ARBA" id="ARBA00022448"/>
    </source>
</evidence>
<feature type="signal peptide" evidence="5">
    <location>
        <begin position="1"/>
        <end position="19"/>
    </location>
</feature>
<evidence type="ECO:0000313" key="6">
    <source>
        <dbReference type="EMBL" id="QEN08630.1"/>
    </source>
</evidence>
<keyword evidence="2" id="KW-0813">Transport</keyword>
<dbReference type="CDD" id="cd13545">
    <property type="entry name" value="PBP2_TbpA"/>
    <property type="match status" value="1"/>
</dbReference>
<dbReference type="EMBL" id="CP036150">
    <property type="protein sequence ID" value="QEN08630.1"/>
    <property type="molecule type" value="Genomic_DNA"/>
</dbReference>
<evidence type="ECO:0000256" key="5">
    <source>
        <dbReference type="SAM" id="SignalP"/>
    </source>
</evidence>
<feature type="chain" id="PRO_5023058029" evidence="5">
    <location>
        <begin position="20"/>
        <end position="351"/>
    </location>
</feature>
<gene>
    <name evidence="6" type="ORF">EXM22_11775</name>
</gene>
<sequence length="351" mass="38951">MKKTIYAFCFLFLSIMAFASGQQEMSTTSESPESSATMEKKVLNILCYDSFASEWGPGPALVEQFTAKTGIEVQLNAPGDAVMILTRAIMEKDDPTADLIIGPDNNLLARTLNEGILQPYDAPALAEISSELKFDSSNHLLPFDWGYFAICYDSEVLSNPPSSLEDLTKPEYAKSLVLMDPRTSSPGMGFLLWTRAVYGEDYLDYWNRLAPSVLTVTESWSSGYGLFTSGEAPLVLSYSTSPVYHKMWEESERYKALNFAEGNYLQVEGVGIIKGAAHPDAARQFIDFMLSPEGQLIIATNNIMMPAVTSTELPEAFDMAFYSENPLLLDKEEISKGEEEWVQSWVEKSGL</sequence>
<dbReference type="GO" id="GO:0030288">
    <property type="term" value="C:outer membrane-bounded periplasmic space"/>
    <property type="evidence" value="ECO:0007669"/>
    <property type="project" value="TreeGrafter"/>
</dbReference>
<evidence type="ECO:0000256" key="1">
    <source>
        <dbReference type="ARBA" id="ARBA00004418"/>
    </source>
</evidence>
<dbReference type="PANTHER" id="PTHR30006">
    <property type="entry name" value="THIAMINE-BINDING PERIPLASMIC PROTEIN-RELATED"/>
    <property type="match status" value="1"/>
</dbReference>
<comment type="subcellular location">
    <subcellularLocation>
        <location evidence="1">Periplasm</location>
    </subcellularLocation>
</comment>